<evidence type="ECO:0000313" key="1">
    <source>
        <dbReference type="EMBL" id="AJI25317.1"/>
    </source>
</evidence>
<dbReference type="KEGG" id="bmeg:BG04_3138"/>
<protein>
    <submittedName>
        <fullName evidence="1">YolD-like family protein</fullName>
    </submittedName>
</protein>
<dbReference type="AlphaFoldDB" id="A0A0B6AW16"/>
<evidence type="ECO:0000313" key="2">
    <source>
        <dbReference type="Proteomes" id="UP000031829"/>
    </source>
</evidence>
<organism evidence="1 2">
    <name type="scientific">Priestia megaterium (strain ATCC 14581 / DSM 32 / CCUG 1817 / JCM 2506 / NBRC 15308 / NCIMB 9376 / NCTC 10342 / NRRL B-14308 / VKM B-512 / Ford 19)</name>
    <name type="common">Bacillus megaterium</name>
    <dbReference type="NCBI Taxonomy" id="1348623"/>
    <lineage>
        <taxon>Bacteria</taxon>
        <taxon>Bacillati</taxon>
        <taxon>Bacillota</taxon>
        <taxon>Bacilli</taxon>
        <taxon>Bacillales</taxon>
        <taxon>Bacillaceae</taxon>
        <taxon>Priestia</taxon>
    </lineage>
</organism>
<dbReference type="HOGENOM" id="CLU_2931632_0_0_9"/>
<dbReference type="InterPro" id="IPR014962">
    <property type="entry name" value="YolD"/>
</dbReference>
<dbReference type="EMBL" id="CP009920">
    <property type="protein sequence ID" value="AJI25317.1"/>
    <property type="molecule type" value="Genomic_DNA"/>
</dbReference>
<dbReference type="Pfam" id="PF08863">
    <property type="entry name" value="YolD"/>
    <property type="match status" value="1"/>
</dbReference>
<dbReference type="GeneID" id="48011502"/>
<dbReference type="Proteomes" id="UP000031829">
    <property type="component" value="Chromosome"/>
</dbReference>
<accession>A0A0B6AW16</accession>
<gene>
    <name evidence="1" type="ORF">BG04_3138</name>
</gene>
<proteinExistence type="predicted"/>
<sequence>MILKALKKNKHVTVNYYENGLLQTFKGKIQNLNLTDQTLSLRDEKQNIFSIRLSGIKEIY</sequence>
<dbReference type="RefSeq" id="WP_013081871.1">
    <property type="nucleotide sequence ID" value="NZ_CP009920.1"/>
</dbReference>
<name>A0A0B6AW16_PRIM2</name>
<reference evidence="1 2" key="1">
    <citation type="journal article" date="2015" name="Genome Announc.">
        <title>Complete genome sequences for 35 biothreat assay-relevant bacillus species.</title>
        <authorList>
            <person name="Johnson S.L."/>
            <person name="Daligault H.E."/>
            <person name="Davenport K.W."/>
            <person name="Jaissle J."/>
            <person name="Frey K.G."/>
            <person name="Ladner J.T."/>
            <person name="Broomall S.M."/>
            <person name="Bishop-Lilly K.A."/>
            <person name="Bruce D.C."/>
            <person name="Gibbons H.S."/>
            <person name="Coyne S.R."/>
            <person name="Lo C.C."/>
            <person name="Meincke L."/>
            <person name="Munk A.C."/>
            <person name="Koroleva G.I."/>
            <person name="Rosenzweig C.N."/>
            <person name="Palacios G.F."/>
            <person name="Redden C.L."/>
            <person name="Minogue T.D."/>
            <person name="Chain P.S."/>
        </authorList>
    </citation>
    <scope>NUCLEOTIDE SEQUENCE [LARGE SCALE GENOMIC DNA]</scope>
    <source>
        <strain evidence="2">ATCC 14581 / DSM 32 / JCM 2506 / NBRC 15308 / NCIMB 9376 / NCTC 10342 / NRRL B-14308 / VKM B-512</strain>
    </source>
</reference>